<dbReference type="PANTHER" id="PTHR35702:SF2">
    <property type="match status" value="1"/>
</dbReference>
<keyword evidence="1" id="KW-0732">Signal</keyword>
<feature type="chain" id="PRO_5023912008" evidence="1">
    <location>
        <begin position="18"/>
        <end position="223"/>
    </location>
</feature>
<organism evidence="2 3">
    <name type="scientific">Nyssa sinensis</name>
    <dbReference type="NCBI Taxonomy" id="561372"/>
    <lineage>
        <taxon>Eukaryota</taxon>
        <taxon>Viridiplantae</taxon>
        <taxon>Streptophyta</taxon>
        <taxon>Embryophyta</taxon>
        <taxon>Tracheophyta</taxon>
        <taxon>Spermatophyta</taxon>
        <taxon>Magnoliopsida</taxon>
        <taxon>eudicotyledons</taxon>
        <taxon>Gunneridae</taxon>
        <taxon>Pentapetalae</taxon>
        <taxon>asterids</taxon>
        <taxon>Cornales</taxon>
        <taxon>Nyssaceae</taxon>
        <taxon>Nyssa</taxon>
    </lineage>
</organism>
<evidence type="ECO:0000313" key="2">
    <source>
        <dbReference type="EMBL" id="KAA8549087.1"/>
    </source>
</evidence>
<dbReference type="Proteomes" id="UP000325577">
    <property type="component" value="Linkage Group LG0"/>
</dbReference>
<dbReference type="PANTHER" id="PTHR35702">
    <property type="entry name" value="EXPRESSED PROTEIN"/>
    <property type="match status" value="1"/>
</dbReference>
<name>A0A5J5C5B8_9ASTE</name>
<gene>
    <name evidence="2" type="ORF">F0562_000771</name>
</gene>
<dbReference type="EMBL" id="CM018031">
    <property type="protein sequence ID" value="KAA8549087.1"/>
    <property type="molecule type" value="Genomic_DNA"/>
</dbReference>
<evidence type="ECO:0000313" key="3">
    <source>
        <dbReference type="Proteomes" id="UP000325577"/>
    </source>
</evidence>
<proteinExistence type="predicted"/>
<feature type="signal peptide" evidence="1">
    <location>
        <begin position="1"/>
        <end position="17"/>
    </location>
</feature>
<keyword evidence="3" id="KW-1185">Reference proteome</keyword>
<protein>
    <submittedName>
        <fullName evidence="2">Uncharacterized protein</fullName>
    </submittedName>
</protein>
<evidence type="ECO:0000256" key="1">
    <source>
        <dbReference type="SAM" id="SignalP"/>
    </source>
</evidence>
<dbReference type="AlphaFoldDB" id="A0A5J5C5B8"/>
<reference evidence="2 3" key="1">
    <citation type="submission" date="2019-09" db="EMBL/GenBank/DDBJ databases">
        <title>A chromosome-level genome assembly of the Chinese tupelo Nyssa sinensis.</title>
        <authorList>
            <person name="Yang X."/>
            <person name="Kang M."/>
            <person name="Yang Y."/>
            <person name="Xiong H."/>
            <person name="Wang M."/>
            <person name="Zhang Z."/>
            <person name="Wang Z."/>
            <person name="Wu H."/>
            <person name="Ma T."/>
            <person name="Liu J."/>
            <person name="Xi Z."/>
        </authorList>
    </citation>
    <scope>NUCLEOTIDE SEQUENCE [LARGE SCALE GENOMIC DNA]</scope>
    <source>
        <strain evidence="2">J267</strain>
        <tissue evidence="2">Leaf</tissue>
    </source>
</reference>
<accession>A0A5J5C5B8</accession>
<sequence length="223" mass="24336">MKVQLLFLVGIVALSIAVKKCQQLVGKESSPKSWTESFKISNCFDMKYGTIACIVKEIVKLYLFYIRSVHVQKVREEATEAAEADLKKEISQGQQISSEEASKLAREKGNAAAKRASQQITHITGPLMASGWEIFETLYLKGTLTEGIIRGIGTFVGAYTGGMIGEGNLKWGGFVVGSQLGSWVGGRIGLLAYEIGTGVEHLLRSLLCKNNSNGSQAFKYPFF</sequence>
<dbReference type="OrthoDB" id="1906723at2759"/>